<dbReference type="Proteomes" id="UP000199101">
    <property type="component" value="Unassembled WGS sequence"/>
</dbReference>
<proteinExistence type="predicted"/>
<keyword evidence="2" id="KW-1185">Reference proteome</keyword>
<protein>
    <submittedName>
        <fullName evidence="1">Uncharacterized protein</fullName>
    </submittedName>
</protein>
<sequence length="106" mass="11616">MGFWKNSCNLSAGNRKAGAYLSIILAIASSVVMHETANAAENAHIKNKTVQLYMKKYQKNNVIFYSGSSLAKTTSVSAENYFKGSPYICTPSGFGRTSHCYNRSAF</sequence>
<organism evidence="1 2">
    <name type="scientific">Rhizobium multihospitium</name>
    <dbReference type="NCBI Taxonomy" id="410764"/>
    <lineage>
        <taxon>Bacteria</taxon>
        <taxon>Pseudomonadati</taxon>
        <taxon>Pseudomonadota</taxon>
        <taxon>Alphaproteobacteria</taxon>
        <taxon>Hyphomicrobiales</taxon>
        <taxon>Rhizobiaceae</taxon>
        <taxon>Rhizobium/Agrobacterium group</taxon>
        <taxon>Rhizobium</taxon>
    </lineage>
</organism>
<reference evidence="2" key="1">
    <citation type="submission" date="2016-08" db="EMBL/GenBank/DDBJ databases">
        <authorList>
            <person name="Varghese N."/>
            <person name="Submissions Spin"/>
        </authorList>
    </citation>
    <scope>NUCLEOTIDE SEQUENCE [LARGE SCALE GENOMIC DNA]</scope>
    <source>
        <strain evidence="2">HAMBI 2975</strain>
    </source>
</reference>
<accession>A0A1C3W953</accession>
<gene>
    <name evidence="1" type="ORF">GA0061103_5097</name>
</gene>
<evidence type="ECO:0000313" key="2">
    <source>
        <dbReference type="Proteomes" id="UP000199101"/>
    </source>
</evidence>
<name>A0A1C3W953_9HYPH</name>
<dbReference type="EMBL" id="FMAG01000004">
    <property type="protein sequence ID" value="SCB36569.1"/>
    <property type="molecule type" value="Genomic_DNA"/>
</dbReference>
<dbReference type="AlphaFoldDB" id="A0A1C3W953"/>
<evidence type="ECO:0000313" key="1">
    <source>
        <dbReference type="EMBL" id="SCB36569.1"/>
    </source>
</evidence>
<dbReference type="OrthoDB" id="9813117at2"/>